<keyword evidence="2" id="KW-1185">Reference proteome</keyword>
<dbReference type="Proteomes" id="UP000600918">
    <property type="component" value="Unassembled WGS sequence"/>
</dbReference>
<name>A0A834PDJ1_VESPE</name>
<proteinExistence type="predicted"/>
<evidence type="ECO:0000313" key="2">
    <source>
        <dbReference type="Proteomes" id="UP000600918"/>
    </source>
</evidence>
<dbReference type="AlphaFoldDB" id="A0A834PDJ1"/>
<organism evidence="1 2">
    <name type="scientific">Vespula pensylvanica</name>
    <name type="common">Western yellow jacket</name>
    <name type="synonym">Wasp</name>
    <dbReference type="NCBI Taxonomy" id="30213"/>
    <lineage>
        <taxon>Eukaryota</taxon>
        <taxon>Metazoa</taxon>
        <taxon>Ecdysozoa</taxon>
        <taxon>Arthropoda</taxon>
        <taxon>Hexapoda</taxon>
        <taxon>Insecta</taxon>
        <taxon>Pterygota</taxon>
        <taxon>Neoptera</taxon>
        <taxon>Endopterygota</taxon>
        <taxon>Hymenoptera</taxon>
        <taxon>Apocrita</taxon>
        <taxon>Aculeata</taxon>
        <taxon>Vespoidea</taxon>
        <taxon>Vespidae</taxon>
        <taxon>Vespinae</taxon>
        <taxon>Vespula</taxon>
    </lineage>
</organism>
<accession>A0A834PDJ1</accession>
<sequence length="189" mass="21158">MEVLIVKGIEELIVLGREGGTDGQERVFPFDKSPRVSPSMIKFALTIVTILVVVSTVAEFATIESNQWNSLNWKFLERRTRAIDPVDAVIIELLRKISTGLSDPRDDVELVERIKEVIITTAAKIRTSSGSIEGAARRAQYLVSELTSAYTSAIYKSKNIDEARRNFARFQYTVQNIVDFTKSGRFVAA</sequence>
<protein>
    <submittedName>
        <fullName evidence="1">Uncharacterized protein</fullName>
    </submittedName>
</protein>
<evidence type="ECO:0000313" key="1">
    <source>
        <dbReference type="EMBL" id="KAF7437881.1"/>
    </source>
</evidence>
<gene>
    <name evidence="1" type="ORF">H0235_000272</name>
</gene>
<dbReference type="EMBL" id="JACSDY010000001">
    <property type="protein sequence ID" value="KAF7437881.1"/>
    <property type="molecule type" value="Genomic_DNA"/>
</dbReference>
<reference evidence="1" key="1">
    <citation type="journal article" date="2020" name="G3 (Bethesda)">
        <title>High-Quality Assemblies for Three Invasive Social Wasps from the &lt;i&gt;Vespula&lt;/i&gt; Genus.</title>
        <authorList>
            <person name="Harrop T.W.R."/>
            <person name="Guhlin J."/>
            <person name="McLaughlin G.M."/>
            <person name="Permina E."/>
            <person name="Stockwell P."/>
            <person name="Gilligan J."/>
            <person name="Le Lec M.F."/>
            <person name="Gruber M.A.M."/>
            <person name="Quinn O."/>
            <person name="Lovegrove M."/>
            <person name="Duncan E.J."/>
            <person name="Remnant E.J."/>
            <person name="Van Eeckhoven J."/>
            <person name="Graham B."/>
            <person name="Knapp R.A."/>
            <person name="Langford K.W."/>
            <person name="Kronenberg Z."/>
            <person name="Press M.O."/>
            <person name="Eacker S.M."/>
            <person name="Wilson-Rankin E.E."/>
            <person name="Purcell J."/>
            <person name="Lester P.J."/>
            <person name="Dearden P.K."/>
        </authorList>
    </citation>
    <scope>NUCLEOTIDE SEQUENCE</scope>
    <source>
        <strain evidence="1">Volc-1</strain>
    </source>
</reference>
<comment type="caution">
    <text evidence="1">The sequence shown here is derived from an EMBL/GenBank/DDBJ whole genome shotgun (WGS) entry which is preliminary data.</text>
</comment>